<evidence type="ECO:0000256" key="8">
    <source>
        <dbReference type="ARBA" id="ARBA00038436"/>
    </source>
</evidence>
<name>A0ABS4GPD0_9BACL</name>
<keyword evidence="7 9" id="KW-0472">Membrane</keyword>
<evidence type="ECO:0000256" key="3">
    <source>
        <dbReference type="ARBA" id="ARBA00022475"/>
    </source>
</evidence>
<evidence type="ECO:0000256" key="1">
    <source>
        <dbReference type="ARBA" id="ARBA00004429"/>
    </source>
</evidence>
<dbReference type="PANTHER" id="PTHR35011">
    <property type="entry name" value="2,3-DIKETO-L-GULONATE TRAP TRANSPORTER SMALL PERMEASE PROTEIN YIAM"/>
    <property type="match status" value="1"/>
</dbReference>
<evidence type="ECO:0000256" key="7">
    <source>
        <dbReference type="ARBA" id="ARBA00023136"/>
    </source>
</evidence>
<dbReference type="Pfam" id="PF04290">
    <property type="entry name" value="DctQ"/>
    <property type="match status" value="1"/>
</dbReference>
<sequence>MIDSMIQRLKSASITLSVAALFLMVLMVMVEITARTFFQFSFLVVDEMAGYLMVAMVFLGLIYSFDSESFVRVEAFYSKYTGKFKSTIDLIFLIIVFIYSSTLTYYIVKLNISSYQLESKSFSYIQTLLYIPQLSMSIGLIGFCLYLVLVILKKVGGKA</sequence>
<gene>
    <name evidence="11" type="ORF">J2Z37_002133</name>
</gene>
<evidence type="ECO:0000256" key="9">
    <source>
        <dbReference type="SAM" id="Phobius"/>
    </source>
</evidence>
<feature type="transmembrane region" description="Helical" evidence="9">
    <location>
        <begin position="87"/>
        <end position="108"/>
    </location>
</feature>
<evidence type="ECO:0000256" key="6">
    <source>
        <dbReference type="ARBA" id="ARBA00022989"/>
    </source>
</evidence>
<keyword evidence="6 9" id="KW-1133">Transmembrane helix</keyword>
<organism evidence="11 12">
    <name type="scientific">Ammoniphilus resinae</name>
    <dbReference type="NCBI Taxonomy" id="861532"/>
    <lineage>
        <taxon>Bacteria</taxon>
        <taxon>Bacillati</taxon>
        <taxon>Bacillota</taxon>
        <taxon>Bacilli</taxon>
        <taxon>Bacillales</taxon>
        <taxon>Paenibacillaceae</taxon>
        <taxon>Aneurinibacillus group</taxon>
        <taxon>Ammoniphilus</taxon>
    </lineage>
</organism>
<feature type="transmembrane region" description="Helical" evidence="9">
    <location>
        <begin position="128"/>
        <end position="152"/>
    </location>
</feature>
<dbReference type="InterPro" id="IPR007387">
    <property type="entry name" value="TRAP_DctQ"/>
</dbReference>
<evidence type="ECO:0000256" key="2">
    <source>
        <dbReference type="ARBA" id="ARBA00022448"/>
    </source>
</evidence>
<evidence type="ECO:0000313" key="11">
    <source>
        <dbReference type="EMBL" id="MBP1932132.1"/>
    </source>
</evidence>
<dbReference type="PANTHER" id="PTHR35011:SF10">
    <property type="entry name" value="TRAP TRANSPORTER SMALL PERMEASE PROTEIN"/>
    <property type="match status" value="1"/>
</dbReference>
<evidence type="ECO:0000259" key="10">
    <source>
        <dbReference type="Pfam" id="PF04290"/>
    </source>
</evidence>
<keyword evidence="5 9" id="KW-0812">Transmembrane</keyword>
<feature type="domain" description="Tripartite ATP-independent periplasmic transporters DctQ component" evidence="10">
    <location>
        <begin position="24"/>
        <end position="153"/>
    </location>
</feature>
<dbReference type="Proteomes" id="UP001519343">
    <property type="component" value="Unassembled WGS sequence"/>
</dbReference>
<keyword evidence="4" id="KW-0997">Cell inner membrane</keyword>
<comment type="caution">
    <text evidence="11">The sequence shown here is derived from an EMBL/GenBank/DDBJ whole genome shotgun (WGS) entry which is preliminary data.</text>
</comment>
<proteinExistence type="inferred from homology"/>
<evidence type="ECO:0000256" key="4">
    <source>
        <dbReference type="ARBA" id="ARBA00022519"/>
    </source>
</evidence>
<evidence type="ECO:0000256" key="5">
    <source>
        <dbReference type="ARBA" id="ARBA00022692"/>
    </source>
</evidence>
<dbReference type="EMBL" id="JAGGKT010000005">
    <property type="protein sequence ID" value="MBP1932132.1"/>
    <property type="molecule type" value="Genomic_DNA"/>
</dbReference>
<accession>A0ABS4GPD0</accession>
<reference evidence="11 12" key="1">
    <citation type="submission" date="2021-03" db="EMBL/GenBank/DDBJ databases">
        <title>Genomic Encyclopedia of Type Strains, Phase IV (KMG-IV): sequencing the most valuable type-strain genomes for metagenomic binning, comparative biology and taxonomic classification.</title>
        <authorList>
            <person name="Goeker M."/>
        </authorList>
    </citation>
    <scope>NUCLEOTIDE SEQUENCE [LARGE SCALE GENOMIC DNA]</scope>
    <source>
        <strain evidence="11 12">DSM 24738</strain>
    </source>
</reference>
<keyword evidence="3" id="KW-1003">Cell membrane</keyword>
<feature type="transmembrane region" description="Helical" evidence="9">
    <location>
        <begin position="49"/>
        <end position="66"/>
    </location>
</feature>
<comment type="similarity">
    <text evidence="8">Belongs to the TRAP transporter small permease family.</text>
</comment>
<protein>
    <submittedName>
        <fullName evidence="11">TRAP-type C4-dicarboxylate transport system permease small subunit</fullName>
    </submittedName>
</protein>
<comment type="subcellular location">
    <subcellularLocation>
        <location evidence="1">Cell inner membrane</location>
        <topology evidence="1">Multi-pass membrane protein</topology>
    </subcellularLocation>
</comment>
<evidence type="ECO:0000313" key="12">
    <source>
        <dbReference type="Proteomes" id="UP001519343"/>
    </source>
</evidence>
<keyword evidence="2" id="KW-0813">Transport</keyword>
<keyword evidence="12" id="KW-1185">Reference proteome</keyword>
<feature type="transmembrane region" description="Helical" evidence="9">
    <location>
        <begin position="12"/>
        <end position="29"/>
    </location>
</feature>
<dbReference type="RefSeq" id="WP_209810196.1">
    <property type="nucleotide sequence ID" value="NZ_JAGGKT010000005.1"/>
</dbReference>
<dbReference type="InterPro" id="IPR055348">
    <property type="entry name" value="DctQ"/>
</dbReference>